<evidence type="ECO:0000313" key="19">
    <source>
        <dbReference type="RefSeq" id="XP_031441168.1"/>
    </source>
</evidence>
<dbReference type="GO" id="GO:0005576">
    <property type="term" value="C:extracellular region"/>
    <property type="evidence" value="ECO:0007669"/>
    <property type="project" value="UniProtKB-SubCell"/>
</dbReference>
<dbReference type="InterPro" id="IPR009003">
    <property type="entry name" value="Peptidase_S1_PA"/>
</dbReference>
<evidence type="ECO:0000259" key="17">
    <source>
        <dbReference type="PROSITE" id="PS50287"/>
    </source>
</evidence>
<dbReference type="InterPro" id="IPR002350">
    <property type="entry name" value="Kazal_dom"/>
</dbReference>
<evidence type="ECO:0000259" key="16">
    <source>
        <dbReference type="PROSITE" id="PS50240"/>
    </source>
</evidence>
<dbReference type="InterPro" id="IPR036772">
    <property type="entry name" value="SRCR-like_dom_sf"/>
</dbReference>
<dbReference type="Pfam" id="PF00089">
    <property type="entry name" value="Trypsin"/>
    <property type="match status" value="1"/>
</dbReference>
<dbReference type="Gene3D" id="2.40.10.10">
    <property type="entry name" value="Trypsin-like serine proteases"/>
    <property type="match status" value="1"/>
</dbReference>
<keyword evidence="3 13" id="KW-0645">Protease</keyword>
<evidence type="ECO:0000256" key="9">
    <source>
        <dbReference type="ARBA" id="ARBA00023157"/>
    </source>
</evidence>
<dbReference type="InterPro" id="IPR043504">
    <property type="entry name" value="Peptidase_S1_PA_chymotrypsin"/>
</dbReference>
<evidence type="ECO:0000256" key="7">
    <source>
        <dbReference type="ARBA" id="ARBA00022825"/>
    </source>
</evidence>
<evidence type="ECO:0000256" key="4">
    <source>
        <dbReference type="ARBA" id="ARBA00022729"/>
    </source>
</evidence>
<dbReference type="PRINTS" id="PR00261">
    <property type="entry name" value="LDLRECEPTOR"/>
</dbReference>
<protein>
    <submittedName>
        <fullName evidence="19">Complement factor I-like isoform X2</fullName>
    </submittedName>
</protein>
<dbReference type="RefSeq" id="XP_031441168.1">
    <property type="nucleotide sequence ID" value="XM_031585308.2"/>
</dbReference>
<evidence type="ECO:0000313" key="18">
    <source>
        <dbReference type="Proteomes" id="UP000515152"/>
    </source>
</evidence>
<keyword evidence="4 15" id="KW-0732">Signal</keyword>
<evidence type="ECO:0000256" key="14">
    <source>
        <dbReference type="SAM" id="MobiDB-lite"/>
    </source>
</evidence>
<dbReference type="GO" id="GO:0006508">
    <property type="term" value="P:proteolysis"/>
    <property type="evidence" value="ECO:0007669"/>
    <property type="project" value="UniProtKB-KW"/>
</dbReference>
<feature type="region of interest" description="Disordered" evidence="14">
    <location>
        <begin position="316"/>
        <end position="369"/>
    </location>
</feature>
<dbReference type="PANTHER" id="PTHR24252:SF7">
    <property type="entry name" value="HYALIN"/>
    <property type="match status" value="1"/>
</dbReference>
<dbReference type="GO" id="GO:0016020">
    <property type="term" value="C:membrane"/>
    <property type="evidence" value="ECO:0007669"/>
    <property type="project" value="InterPro"/>
</dbReference>
<accession>A0A6P8GR30</accession>
<sequence length="964" mass="106315">MPVCWCVMDTKARMKLHMGTTLLVLLLTQNTHLLPSDGSGAQVKTSPADQPSPGSHLDLECREKGYTHMSCSKVSCPEGLRCIPNDPDCTCNVANKCPPGKEVCGHDRRMYRNRCQAVAATCRDSSNTPVFSHLGTNCTDSVFRTSLKTDKQVIQVWLPNNSTSALICHTGRNIAAVNVLCRQMNRNWAESADYVKYSDVPRENVDLPDECVHVFCKGHEYSLAECKMYHPKKLKPDSRITMAKCYSGNSDSQAQNTCEFACENGKCVKSKNTCDGIDHCGDGSDEICCKGCRAGAFHCKSNMCISHLAHNDGVPDCLDEDDEDEDDEKEKKDPDLPPRTKPIPAPTSTPHPTTLAPAPTTNPTTTTPIPTTKAILTDDYLGPLQCLKQKFTQRLCLKAFCPPWMRCVDGRCVCKVPYMCKRLGQGACGHNGRGYFNHCQAMAASCRSKTKVFSHFGDQCSADNVFSTSLKTDKQVVEVFLPNISKSALVCAKDWDMAAANVVCRDTRSEKARSAASVVFSEVEGAGLPNVCVRMQCTGHEYSLAECNIYGDMKPLTPNDHVASVQCGTDDADVSDCEFTCANGQCVELNDTCDGINHCEDGSDEMCCKACRRNAFHCKSNVCIPPHTVGDRIRDCLGGDDEVPELVEQFRKRDQYTEAISVSETEVAEGFLKGEQYTEQAISVPKTEVEIQRTSLEVLECGIPNMDYTPPPSDFGGTRTKRVVGGQETTPTQIQWQVAIQEDGKVNCGGAYLGGCWVLTAAHCVGSKPEAYLVKFSLWQKMSRIDTTDIAYVKKLHVHWDYEAQSYRNDIALVELKPLGGSTQCVRSNPAIRSVCVPWSVQQFQPRHDCTISGWGRDKEGKSQNKLQWASVELIDNCENYYPNRFKAGMMCAGDVDGHVDSCQGDSGGPLVCKDPSGVSYVWGVVSWGQECGKKGFPGVYTQVAHYYNWIHMTTDKYITKYNQ</sequence>
<dbReference type="PROSITE" id="PS01209">
    <property type="entry name" value="LDLRA_1"/>
    <property type="match status" value="1"/>
</dbReference>
<dbReference type="Pfam" id="PF21286">
    <property type="entry name" value="CFAI_FIMAC_N"/>
    <property type="match status" value="1"/>
</dbReference>
<dbReference type="InterPro" id="IPR048722">
    <property type="entry name" value="CFAI_FIMAC_N"/>
</dbReference>
<keyword evidence="10" id="KW-0325">Glycoprotein</keyword>
<dbReference type="InterPro" id="IPR001254">
    <property type="entry name" value="Trypsin_dom"/>
</dbReference>
<dbReference type="Pfam" id="PF21287">
    <property type="entry name" value="Kazal_CFAI"/>
    <property type="match status" value="1"/>
</dbReference>
<dbReference type="GeneID" id="105891454"/>
<dbReference type="CDD" id="cd00190">
    <property type="entry name" value="Tryp_SPc"/>
    <property type="match status" value="1"/>
</dbReference>
<evidence type="ECO:0000256" key="10">
    <source>
        <dbReference type="ARBA" id="ARBA00023180"/>
    </source>
</evidence>
<keyword evidence="18" id="KW-1185">Reference proteome</keyword>
<dbReference type="Gene3D" id="3.10.250.10">
    <property type="entry name" value="SRCR-like domain"/>
    <property type="match status" value="2"/>
</dbReference>
<dbReference type="GO" id="GO:0002376">
    <property type="term" value="P:immune system process"/>
    <property type="evidence" value="ECO:0007669"/>
    <property type="project" value="UniProtKB-KW"/>
</dbReference>
<dbReference type="InterPro" id="IPR023415">
    <property type="entry name" value="LDLR_class-A_CS"/>
</dbReference>
<gene>
    <name evidence="19" type="primary">LOC105891454</name>
</gene>
<dbReference type="AlphaFoldDB" id="A0A6P8GR30"/>
<evidence type="ECO:0000256" key="3">
    <source>
        <dbReference type="ARBA" id="ARBA00022670"/>
    </source>
</evidence>
<feature type="disulfide bond" evidence="11">
    <location>
        <begin position="581"/>
        <end position="599"/>
    </location>
</feature>
<proteinExistence type="predicted"/>
<dbReference type="CDD" id="cd00112">
    <property type="entry name" value="LDLa"/>
    <property type="match status" value="3"/>
</dbReference>
<feature type="compositionally biased region" description="Acidic residues" evidence="14">
    <location>
        <begin position="317"/>
        <end position="328"/>
    </location>
</feature>
<dbReference type="SUPFAM" id="SSF100895">
    <property type="entry name" value="Kazal-type serine protease inhibitors"/>
    <property type="match status" value="2"/>
</dbReference>
<dbReference type="InterPro" id="IPR048719">
    <property type="entry name" value="CFAI_KAZAL"/>
</dbReference>
<dbReference type="InterPro" id="IPR002172">
    <property type="entry name" value="LDrepeatLR_classA_rpt"/>
</dbReference>
<dbReference type="Pfam" id="PF00057">
    <property type="entry name" value="Ldl_recept_a"/>
    <property type="match status" value="1"/>
</dbReference>
<feature type="domain" description="SRCR" evidence="17">
    <location>
        <begin position="154"/>
        <end position="259"/>
    </location>
</feature>
<keyword evidence="8" id="KW-0391">Immunity</keyword>
<feature type="disulfide bond" evidence="12">
    <location>
        <begin position="537"/>
        <end position="547"/>
    </location>
</feature>
<feature type="domain" description="Peptidase S1" evidence="16">
    <location>
        <begin position="723"/>
        <end position="956"/>
    </location>
</feature>
<dbReference type="InterPro" id="IPR003884">
    <property type="entry name" value="FacI_MAC"/>
</dbReference>
<evidence type="ECO:0000256" key="12">
    <source>
        <dbReference type="PROSITE-ProRule" id="PRU00196"/>
    </source>
</evidence>
<feature type="region of interest" description="Disordered" evidence="14">
    <location>
        <begin position="37"/>
        <end position="56"/>
    </location>
</feature>
<keyword evidence="5" id="KW-0677">Repeat</keyword>
<keyword evidence="2" id="KW-0964">Secreted</keyword>
<dbReference type="PROSITE" id="PS00134">
    <property type="entry name" value="TRYPSIN_HIS"/>
    <property type="match status" value="1"/>
</dbReference>
<evidence type="ECO:0000256" key="6">
    <source>
        <dbReference type="ARBA" id="ARBA00022801"/>
    </source>
</evidence>
<evidence type="ECO:0000256" key="1">
    <source>
        <dbReference type="ARBA" id="ARBA00004613"/>
    </source>
</evidence>
<dbReference type="SUPFAM" id="SSF50494">
    <property type="entry name" value="Trypsin-like serine proteases"/>
    <property type="match status" value="1"/>
</dbReference>
<feature type="disulfide bond" evidence="11">
    <location>
        <begin position="593"/>
        <end position="608"/>
    </location>
</feature>
<dbReference type="Pfam" id="PF07648">
    <property type="entry name" value="Kazal_2"/>
    <property type="match status" value="1"/>
</dbReference>
<evidence type="ECO:0000256" key="8">
    <source>
        <dbReference type="ARBA" id="ARBA00022859"/>
    </source>
</evidence>
<dbReference type="Pfam" id="PF00530">
    <property type="entry name" value="SRCR"/>
    <property type="match status" value="1"/>
</dbReference>
<dbReference type="Gene3D" id="3.30.60.30">
    <property type="match status" value="2"/>
</dbReference>
<evidence type="ECO:0000256" key="2">
    <source>
        <dbReference type="ARBA" id="ARBA00022525"/>
    </source>
</evidence>
<dbReference type="SUPFAM" id="SSF57424">
    <property type="entry name" value="LDL receptor-like module"/>
    <property type="match status" value="4"/>
</dbReference>
<evidence type="ECO:0000256" key="11">
    <source>
        <dbReference type="PROSITE-ProRule" id="PRU00124"/>
    </source>
</evidence>
<dbReference type="GO" id="GO:0004252">
    <property type="term" value="F:serine-type endopeptidase activity"/>
    <property type="evidence" value="ECO:0007669"/>
    <property type="project" value="InterPro"/>
</dbReference>
<evidence type="ECO:0000256" key="5">
    <source>
        <dbReference type="ARBA" id="ARBA00022737"/>
    </source>
</evidence>
<dbReference type="PROSITE" id="PS50287">
    <property type="entry name" value="SRCR_2"/>
    <property type="match status" value="2"/>
</dbReference>
<comment type="caution">
    <text evidence="12">Lacks conserved residue(s) required for the propagation of feature annotation.</text>
</comment>
<dbReference type="InterPro" id="IPR018114">
    <property type="entry name" value="TRYPSIN_HIS"/>
</dbReference>
<feature type="compositionally biased region" description="Pro residues" evidence="14">
    <location>
        <begin position="339"/>
        <end position="349"/>
    </location>
</feature>
<dbReference type="InterPro" id="IPR036058">
    <property type="entry name" value="Kazal_dom_sf"/>
</dbReference>
<feature type="compositionally biased region" description="Low complexity" evidence="14">
    <location>
        <begin position="350"/>
        <end position="369"/>
    </location>
</feature>
<dbReference type="PROSITE" id="PS50240">
    <property type="entry name" value="TRYPSIN_DOM"/>
    <property type="match status" value="1"/>
</dbReference>
<dbReference type="Gene3D" id="4.10.400.10">
    <property type="entry name" value="Low-density Lipoprotein Receptor"/>
    <property type="match status" value="4"/>
</dbReference>
<dbReference type="FunFam" id="2.40.10.10:FF:000120">
    <property type="entry name" value="Putative serine protease"/>
    <property type="match status" value="1"/>
</dbReference>
<dbReference type="PANTHER" id="PTHR24252">
    <property type="entry name" value="ACROSIN-RELATED"/>
    <property type="match status" value="1"/>
</dbReference>
<name>A0A6P8GR30_CLUHA</name>
<feature type="domain" description="SRCR" evidence="17">
    <location>
        <begin position="477"/>
        <end position="568"/>
    </location>
</feature>
<feature type="disulfide bond" evidence="12">
    <location>
        <begin position="216"/>
        <end position="226"/>
    </location>
</feature>
<keyword evidence="7 13" id="KW-0720">Serine protease</keyword>
<dbReference type="Proteomes" id="UP000515152">
    <property type="component" value="Chromosome 18"/>
</dbReference>
<dbReference type="InterPro" id="IPR033116">
    <property type="entry name" value="TRYPSIN_SER"/>
</dbReference>
<feature type="compositionally biased region" description="Basic and acidic residues" evidence="14">
    <location>
        <begin position="329"/>
        <end position="338"/>
    </location>
</feature>
<dbReference type="SMART" id="SM00202">
    <property type="entry name" value="SR"/>
    <property type="match status" value="1"/>
</dbReference>
<feature type="chain" id="PRO_5028444744" evidence="15">
    <location>
        <begin position="34"/>
        <end position="964"/>
    </location>
</feature>
<organism evidence="18 19">
    <name type="scientific">Clupea harengus</name>
    <name type="common">Atlantic herring</name>
    <dbReference type="NCBI Taxonomy" id="7950"/>
    <lineage>
        <taxon>Eukaryota</taxon>
        <taxon>Metazoa</taxon>
        <taxon>Chordata</taxon>
        <taxon>Craniata</taxon>
        <taxon>Vertebrata</taxon>
        <taxon>Euteleostomi</taxon>
        <taxon>Actinopterygii</taxon>
        <taxon>Neopterygii</taxon>
        <taxon>Teleostei</taxon>
        <taxon>Clupei</taxon>
        <taxon>Clupeiformes</taxon>
        <taxon>Clupeoidei</taxon>
        <taxon>Clupeidae</taxon>
        <taxon>Clupea</taxon>
    </lineage>
</organism>
<dbReference type="PROSITE" id="PS00135">
    <property type="entry name" value="TRYPSIN_SER"/>
    <property type="match status" value="1"/>
</dbReference>
<feature type="signal peptide" evidence="15">
    <location>
        <begin position="1"/>
        <end position="33"/>
    </location>
</feature>
<evidence type="ECO:0000256" key="13">
    <source>
        <dbReference type="RuleBase" id="RU363034"/>
    </source>
</evidence>
<dbReference type="InterPro" id="IPR001190">
    <property type="entry name" value="SRCR"/>
</dbReference>
<evidence type="ECO:0000256" key="15">
    <source>
        <dbReference type="SAM" id="SignalP"/>
    </source>
</evidence>
<reference evidence="19" key="1">
    <citation type="submission" date="2025-08" db="UniProtKB">
        <authorList>
            <consortium name="RefSeq"/>
        </authorList>
    </citation>
    <scope>IDENTIFICATION</scope>
</reference>
<dbReference type="InterPro" id="IPR036055">
    <property type="entry name" value="LDL_receptor-like_sf"/>
</dbReference>
<dbReference type="SMART" id="SM00020">
    <property type="entry name" value="Tryp_SPc"/>
    <property type="match status" value="1"/>
</dbReference>
<feature type="compositionally biased region" description="Polar residues" evidence="14">
    <location>
        <begin position="42"/>
        <end position="53"/>
    </location>
</feature>
<feature type="disulfide bond" evidence="11">
    <location>
        <begin position="274"/>
        <end position="289"/>
    </location>
</feature>
<dbReference type="SMART" id="SM00057">
    <property type="entry name" value="FIMAC"/>
    <property type="match status" value="2"/>
</dbReference>
<dbReference type="SMART" id="SM00192">
    <property type="entry name" value="LDLa"/>
    <property type="match status" value="4"/>
</dbReference>
<dbReference type="PROSITE" id="PS50068">
    <property type="entry name" value="LDLRA_2"/>
    <property type="match status" value="2"/>
</dbReference>
<comment type="subcellular location">
    <subcellularLocation>
        <location evidence="1">Secreted</location>
    </subcellularLocation>
</comment>
<feature type="disulfide bond" evidence="11">
    <location>
        <begin position="262"/>
        <end position="280"/>
    </location>
</feature>
<keyword evidence="9 12" id="KW-1015">Disulfide bond</keyword>
<dbReference type="SUPFAM" id="SSF56487">
    <property type="entry name" value="SRCR-like"/>
    <property type="match status" value="2"/>
</dbReference>
<keyword evidence="6 13" id="KW-0378">Hydrolase</keyword>